<accession>A0A7K0G661</accession>
<dbReference type="InterPro" id="IPR039556">
    <property type="entry name" value="ICL/PEPM"/>
</dbReference>
<dbReference type="AlphaFoldDB" id="A0A7K0G661"/>
<dbReference type="PANTHER" id="PTHR42905:SF16">
    <property type="entry name" value="CARBOXYPHOSPHONOENOLPYRUVATE PHOSPHONOMUTASE-LIKE PROTEIN (AFU_ORTHOLOGUE AFUA_5G07230)"/>
    <property type="match status" value="1"/>
</dbReference>
<name>A0A7K0G661_9SPHI</name>
<keyword evidence="1" id="KW-0670">Pyruvate</keyword>
<evidence type="ECO:0000313" key="1">
    <source>
        <dbReference type="EMBL" id="MRX78834.1"/>
    </source>
</evidence>
<evidence type="ECO:0000313" key="2">
    <source>
        <dbReference type="Proteomes" id="UP000487757"/>
    </source>
</evidence>
<dbReference type="GO" id="GO:0016829">
    <property type="term" value="F:lyase activity"/>
    <property type="evidence" value="ECO:0007669"/>
    <property type="project" value="UniProtKB-KW"/>
</dbReference>
<dbReference type="InterPro" id="IPR015813">
    <property type="entry name" value="Pyrv/PenolPyrv_kinase-like_dom"/>
</dbReference>
<dbReference type="Proteomes" id="UP000487757">
    <property type="component" value="Unassembled WGS sequence"/>
</dbReference>
<dbReference type="InterPro" id="IPR040442">
    <property type="entry name" value="Pyrv_kinase-like_dom_sf"/>
</dbReference>
<dbReference type="CDD" id="cd00377">
    <property type="entry name" value="ICL_PEPM"/>
    <property type="match status" value="1"/>
</dbReference>
<dbReference type="Pfam" id="PF13714">
    <property type="entry name" value="PEP_mutase"/>
    <property type="match status" value="1"/>
</dbReference>
<sequence length="282" mass="30098">MKNLNVLSQITKATAFLRLHQRNGVFIIPNPWDAGSAKVLEHLGFEALATTSAGLAFCLGLPDGHASLTRELTLANASSIINSTRLPVAADLENGYGDDPLDCAKTITLAAHIGLCGGSIEDATGKPNDPIYPFKLAVERIKAAVQAKQDLSVPFTLTARAENLIYGRPDLKDTINRLTAFADAGADVVFAPGLKTHKEVMAVLKAVHPVPVNVLMGIQGCQLTVDELADMGVKRISLGSSLIRAAYGGFIRAVEEVKQQGTFKFAQETTPYASLNEIFKIS</sequence>
<keyword evidence="2" id="KW-1185">Reference proteome</keyword>
<protein>
    <submittedName>
        <fullName evidence="1">Isocitrate lyase/phosphoenolpyruvate mutase family protein</fullName>
    </submittedName>
</protein>
<proteinExistence type="predicted"/>
<keyword evidence="1" id="KW-0456">Lyase</keyword>
<dbReference type="RefSeq" id="WP_154283230.1">
    <property type="nucleotide sequence ID" value="NZ_JBHUJQ010000001.1"/>
</dbReference>
<comment type="caution">
    <text evidence="1">The sequence shown here is derived from an EMBL/GenBank/DDBJ whole genome shotgun (WGS) entry which is preliminary data.</text>
</comment>
<reference evidence="1 2" key="1">
    <citation type="submission" date="2019-11" db="EMBL/GenBank/DDBJ databases">
        <title>Pedobacter petrophilus genome.</title>
        <authorList>
            <person name="Feldbauer M.J."/>
            <person name="Newman J.D."/>
        </authorList>
    </citation>
    <scope>NUCLEOTIDE SEQUENCE [LARGE SCALE GENOMIC DNA]</scope>
    <source>
        <strain evidence="1 2">LMG 29686</strain>
    </source>
</reference>
<dbReference type="EMBL" id="WKKH01000079">
    <property type="protein sequence ID" value="MRX78834.1"/>
    <property type="molecule type" value="Genomic_DNA"/>
</dbReference>
<dbReference type="OrthoDB" id="9780430at2"/>
<organism evidence="1 2">
    <name type="scientific">Pedobacter petrophilus</name>
    <dbReference type="NCBI Taxonomy" id="1908241"/>
    <lineage>
        <taxon>Bacteria</taxon>
        <taxon>Pseudomonadati</taxon>
        <taxon>Bacteroidota</taxon>
        <taxon>Sphingobacteriia</taxon>
        <taxon>Sphingobacteriales</taxon>
        <taxon>Sphingobacteriaceae</taxon>
        <taxon>Pedobacter</taxon>
    </lineage>
</organism>
<dbReference type="SUPFAM" id="SSF51621">
    <property type="entry name" value="Phosphoenolpyruvate/pyruvate domain"/>
    <property type="match status" value="1"/>
</dbReference>
<dbReference type="Gene3D" id="3.20.20.60">
    <property type="entry name" value="Phosphoenolpyruvate-binding domains"/>
    <property type="match status" value="1"/>
</dbReference>
<gene>
    <name evidence="1" type="ORF">GJU39_22420</name>
</gene>
<dbReference type="PANTHER" id="PTHR42905">
    <property type="entry name" value="PHOSPHOENOLPYRUVATE CARBOXYLASE"/>
    <property type="match status" value="1"/>
</dbReference>
<dbReference type="Gene3D" id="6.10.250.2750">
    <property type="match status" value="1"/>
</dbReference>